<evidence type="ECO:0000259" key="2">
    <source>
        <dbReference type="Pfam" id="PF08327"/>
    </source>
</evidence>
<comment type="caution">
    <text evidence="3">The sequence shown here is derived from an EMBL/GenBank/DDBJ whole genome shotgun (WGS) entry which is preliminary data.</text>
</comment>
<dbReference type="Gene3D" id="3.30.530.20">
    <property type="match status" value="1"/>
</dbReference>
<name>A0A4U3LFR5_9ACTN</name>
<dbReference type="OrthoDB" id="8117292at2"/>
<comment type="similarity">
    <text evidence="1">Belongs to the AHA1 family.</text>
</comment>
<evidence type="ECO:0000313" key="3">
    <source>
        <dbReference type="EMBL" id="TKK72857.1"/>
    </source>
</evidence>
<dbReference type="InterPro" id="IPR023393">
    <property type="entry name" value="START-like_dom_sf"/>
</dbReference>
<dbReference type="AlphaFoldDB" id="A0A4U3LFR5"/>
<dbReference type="SUPFAM" id="SSF55961">
    <property type="entry name" value="Bet v1-like"/>
    <property type="match status" value="1"/>
</dbReference>
<dbReference type="Pfam" id="PF08327">
    <property type="entry name" value="AHSA1"/>
    <property type="match status" value="1"/>
</dbReference>
<evidence type="ECO:0000256" key="1">
    <source>
        <dbReference type="ARBA" id="ARBA00006817"/>
    </source>
</evidence>
<gene>
    <name evidence="4" type="ORF">FDA38_35335</name>
    <name evidence="3" type="ORF">FDA38_41685</name>
</gene>
<accession>A0A4U3LFR5</accession>
<dbReference type="EMBL" id="SZPZ01000006">
    <property type="protein sequence ID" value="TKK74087.1"/>
    <property type="molecule type" value="Genomic_DNA"/>
</dbReference>
<organism evidence="3 5">
    <name type="scientific">Kribbella jiaozuonensis</name>
    <dbReference type="NCBI Taxonomy" id="2575441"/>
    <lineage>
        <taxon>Bacteria</taxon>
        <taxon>Bacillati</taxon>
        <taxon>Actinomycetota</taxon>
        <taxon>Actinomycetes</taxon>
        <taxon>Propionibacteriales</taxon>
        <taxon>Kribbellaceae</taxon>
        <taxon>Kribbella</taxon>
    </lineage>
</organism>
<feature type="domain" description="Activator of Hsp90 ATPase homologue 1/2-like C-terminal" evidence="2">
    <location>
        <begin position="28"/>
        <end position="141"/>
    </location>
</feature>
<dbReference type="EMBL" id="SZPZ01000008">
    <property type="protein sequence ID" value="TKK72857.1"/>
    <property type="molecule type" value="Genomic_DNA"/>
</dbReference>
<evidence type="ECO:0000313" key="4">
    <source>
        <dbReference type="EMBL" id="TKK74087.1"/>
    </source>
</evidence>
<dbReference type="CDD" id="cd08899">
    <property type="entry name" value="SRPBCC_CalC_Aha1-like_6"/>
    <property type="match status" value="1"/>
</dbReference>
<sequence length="168" mass="18009">MANTEVLGSLRSADGQGIVHIENRFRAGIDDLWSAFTDPSRLAQWLGDFEGDLELGGSYQAHFFSSGANVTGRVEACEPPRHFTVANKGAQASNEQVVDAVLTADGDDTILVLEQRGLRLDWIAAFAAGLQIHLEDLASHLAGGGRCDSDARMSELIPAYEAVPIDGR</sequence>
<evidence type="ECO:0000313" key="5">
    <source>
        <dbReference type="Proteomes" id="UP000305836"/>
    </source>
</evidence>
<proteinExistence type="inferred from homology"/>
<dbReference type="InterPro" id="IPR013538">
    <property type="entry name" value="ASHA1/2-like_C"/>
</dbReference>
<keyword evidence="5" id="KW-1185">Reference proteome</keyword>
<reference evidence="3 5" key="1">
    <citation type="submission" date="2019-04" db="EMBL/GenBank/DDBJ databases">
        <title>Kribbella sp. NEAU-THZ 27 nov., a novel actinomycete isolated from soil.</title>
        <authorList>
            <person name="Duan L."/>
        </authorList>
    </citation>
    <scope>NUCLEOTIDE SEQUENCE [LARGE SCALE GENOMIC DNA]</scope>
    <source>
        <strain evidence="3">NEAU-THZ 27</strain>
        <strain evidence="5">NEAU-THZ27</strain>
    </source>
</reference>
<dbReference type="Proteomes" id="UP000305836">
    <property type="component" value="Unassembled WGS sequence"/>
</dbReference>
<protein>
    <submittedName>
        <fullName evidence="3">SRPBCC family protein</fullName>
    </submittedName>
</protein>